<dbReference type="SUPFAM" id="SSF55781">
    <property type="entry name" value="GAF domain-like"/>
    <property type="match status" value="1"/>
</dbReference>
<feature type="domain" description="Histidine kinase" evidence="14">
    <location>
        <begin position="667"/>
        <end position="884"/>
    </location>
</feature>
<dbReference type="Gene3D" id="3.40.50.300">
    <property type="entry name" value="P-loop containing nucleotide triphosphate hydrolases"/>
    <property type="match status" value="1"/>
</dbReference>
<dbReference type="GO" id="GO:0000155">
    <property type="term" value="F:phosphorelay sensor kinase activity"/>
    <property type="evidence" value="ECO:0007669"/>
    <property type="project" value="InterPro"/>
</dbReference>
<evidence type="ECO:0000256" key="7">
    <source>
        <dbReference type="ARBA" id="ARBA00022741"/>
    </source>
</evidence>
<evidence type="ECO:0000256" key="2">
    <source>
        <dbReference type="ARBA" id="ARBA00004141"/>
    </source>
</evidence>
<dbReference type="Pfam" id="PF02702">
    <property type="entry name" value="KdpD"/>
    <property type="match status" value="1"/>
</dbReference>
<evidence type="ECO:0000256" key="1">
    <source>
        <dbReference type="ARBA" id="ARBA00000085"/>
    </source>
</evidence>
<feature type="transmembrane region" description="Helical" evidence="13">
    <location>
        <begin position="426"/>
        <end position="454"/>
    </location>
</feature>
<proteinExistence type="predicted"/>
<reference evidence="16" key="1">
    <citation type="submission" date="2017-05" db="EMBL/GenBank/DDBJ databases">
        <authorList>
            <person name="Barney B.M."/>
        </authorList>
    </citation>
    <scope>NUCLEOTIDE SEQUENCE [LARGE SCALE GENOMIC DNA]</scope>
    <source>
        <strain evidence="16">PSBB022</strain>
    </source>
</reference>
<dbReference type="InterPro" id="IPR025201">
    <property type="entry name" value="KdpD_TM"/>
</dbReference>
<keyword evidence="11" id="KW-0902">Two-component regulatory system</keyword>
<evidence type="ECO:0000256" key="8">
    <source>
        <dbReference type="ARBA" id="ARBA00022777"/>
    </source>
</evidence>
<dbReference type="PRINTS" id="PR00344">
    <property type="entry name" value="BCTRLSENSOR"/>
</dbReference>
<dbReference type="SUPFAM" id="SSF52540">
    <property type="entry name" value="P-loop containing nucleoside triphosphate hydrolases"/>
    <property type="match status" value="1"/>
</dbReference>
<evidence type="ECO:0000256" key="10">
    <source>
        <dbReference type="ARBA" id="ARBA00022989"/>
    </source>
</evidence>
<keyword evidence="10 13" id="KW-1133">Transmembrane helix</keyword>
<dbReference type="InterPro" id="IPR029016">
    <property type="entry name" value="GAF-like_dom_sf"/>
</dbReference>
<evidence type="ECO:0000256" key="11">
    <source>
        <dbReference type="ARBA" id="ARBA00023012"/>
    </source>
</evidence>
<dbReference type="AlphaFoldDB" id="A0A266QF27"/>
<keyword evidence="7" id="KW-0547">Nucleotide-binding</keyword>
<dbReference type="InterPro" id="IPR003852">
    <property type="entry name" value="Sig_transdc_His_kinase_KdpD_N"/>
</dbReference>
<evidence type="ECO:0000256" key="9">
    <source>
        <dbReference type="ARBA" id="ARBA00022840"/>
    </source>
</evidence>
<dbReference type="PANTHER" id="PTHR45569:SF1">
    <property type="entry name" value="SENSOR PROTEIN KDPD"/>
    <property type="match status" value="1"/>
</dbReference>
<dbReference type="InterPro" id="IPR036097">
    <property type="entry name" value="HisK_dim/P_sf"/>
</dbReference>
<evidence type="ECO:0000256" key="4">
    <source>
        <dbReference type="ARBA" id="ARBA00022553"/>
    </source>
</evidence>
<protein>
    <recommendedName>
        <fullName evidence="3">histidine kinase</fullName>
        <ecNumber evidence="3">2.7.13.3</ecNumber>
    </recommendedName>
</protein>
<keyword evidence="4" id="KW-0597">Phosphoprotein</keyword>
<dbReference type="Gene3D" id="3.30.565.10">
    <property type="entry name" value="Histidine kinase-like ATPase, C-terminal domain"/>
    <property type="match status" value="1"/>
</dbReference>
<dbReference type="InterPro" id="IPR003594">
    <property type="entry name" value="HATPase_dom"/>
</dbReference>
<evidence type="ECO:0000256" key="5">
    <source>
        <dbReference type="ARBA" id="ARBA00022679"/>
    </source>
</evidence>
<dbReference type="InterPro" id="IPR038318">
    <property type="entry name" value="KdpD_sf"/>
</dbReference>
<evidence type="ECO:0000313" key="15">
    <source>
        <dbReference type="EMBL" id="OZY87939.1"/>
    </source>
</evidence>
<dbReference type="GO" id="GO:0005886">
    <property type="term" value="C:plasma membrane"/>
    <property type="evidence" value="ECO:0007669"/>
    <property type="project" value="TreeGrafter"/>
</dbReference>
<dbReference type="Gene3D" id="1.20.120.620">
    <property type="entry name" value="Backbone structure of the membrane domain of e. Coli histidine kinase receptor kdpd"/>
    <property type="match status" value="1"/>
</dbReference>
<evidence type="ECO:0000256" key="13">
    <source>
        <dbReference type="SAM" id="Phobius"/>
    </source>
</evidence>
<dbReference type="GO" id="GO:0005737">
    <property type="term" value="C:cytoplasm"/>
    <property type="evidence" value="ECO:0007669"/>
    <property type="project" value="UniProtKB-ARBA"/>
</dbReference>
<dbReference type="InterPro" id="IPR004358">
    <property type="entry name" value="Sig_transdc_His_kin-like_C"/>
</dbReference>
<dbReference type="SMART" id="SM00387">
    <property type="entry name" value="HATPase_c"/>
    <property type="match status" value="1"/>
</dbReference>
<dbReference type="EMBL" id="NHNI01000001">
    <property type="protein sequence ID" value="OZY87939.1"/>
    <property type="molecule type" value="Genomic_DNA"/>
</dbReference>
<keyword evidence="8 15" id="KW-0418">Kinase</keyword>
<name>A0A266QF27_9GAMM</name>
<keyword evidence="12 13" id="KW-0472">Membrane</keyword>
<dbReference type="SUPFAM" id="SSF47384">
    <property type="entry name" value="Homodimeric domain of signal transducing histidine kinase"/>
    <property type="match status" value="1"/>
</dbReference>
<comment type="subcellular location">
    <subcellularLocation>
        <location evidence="2">Membrane</location>
        <topology evidence="2">Multi-pass membrane protein</topology>
    </subcellularLocation>
</comment>
<dbReference type="Pfam" id="PF13493">
    <property type="entry name" value="DUF4118"/>
    <property type="match status" value="1"/>
</dbReference>
<dbReference type="CDD" id="cd00082">
    <property type="entry name" value="HisKA"/>
    <property type="match status" value="1"/>
</dbReference>
<accession>A0A266QF27</accession>
<evidence type="ECO:0000256" key="6">
    <source>
        <dbReference type="ARBA" id="ARBA00022692"/>
    </source>
</evidence>
<dbReference type="Gene3D" id="1.10.287.130">
    <property type="match status" value="1"/>
</dbReference>
<evidence type="ECO:0000256" key="3">
    <source>
        <dbReference type="ARBA" id="ARBA00012438"/>
    </source>
</evidence>
<keyword evidence="5" id="KW-0808">Transferase</keyword>
<dbReference type="InterPro" id="IPR036890">
    <property type="entry name" value="HATPase_C_sf"/>
</dbReference>
<comment type="caution">
    <text evidence="15">The sequence shown here is derived from an EMBL/GenBank/DDBJ whole genome shotgun (WGS) entry which is preliminary data.</text>
</comment>
<dbReference type="FunFam" id="3.40.50.300:FF:000483">
    <property type="entry name" value="Sensor histidine kinase KdpD"/>
    <property type="match status" value="1"/>
</dbReference>
<dbReference type="InterPro" id="IPR027417">
    <property type="entry name" value="P-loop_NTPase"/>
</dbReference>
<gene>
    <name evidence="15" type="ORF">CBP51_04870</name>
</gene>
<dbReference type="SUPFAM" id="SSF55874">
    <property type="entry name" value="ATPase domain of HSP90 chaperone/DNA topoisomerase II/histidine kinase"/>
    <property type="match status" value="1"/>
</dbReference>
<dbReference type="Proteomes" id="UP000216101">
    <property type="component" value="Unassembled WGS sequence"/>
</dbReference>
<keyword evidence="6 13" id="KW-0812">Transmembrane</keyword>
<evidence type="ECO:0000259" key="14">
    <source>
        <dbReference type="PROSITE" id="PS50109"/>
    </source>
</evidence>
<dbReference type="RefSeq" id="WP_094985231.1">
    <property type="nucleotide sequence ID" value="NZ_NHNI01000001.1"/>
</dbReference>
<evidence type="ECO:0000256" key="12">
    <source>
        <dbReference type="ARBA" id="ARBA00023136"/>
    </source>
</evidence>
<dbReference type="InterPro" id="IPR005467">
    <property type="entry name" value="His_kinase_dom"/>
</dbReference>
<comment type="catalytic activity">
    <reaction evidence="1">
        <text>ATP + protein L-histidine = ADP + protein N-phospho-L-histidine.</text>
        <dbReference type="EC" id="2.7.13.3"/>
    </reaction>
</comment>
<dbReference type="PANTHER" id="PTHR45569">
    <property type="entry name" value="SENSOR PROTEIN KDPD"/>
    <property type="match status" value="1"/>
</dbReference>
<organism evidence="15 16">
    <name type="scientific">Cellvibrio mixtus</name>
    <dbReference type="NCBI Taxonomy" id="39650"/>
    <lineage>
        <taxon>Bacteria</taxon>
        <taxon>Pseudomonadati</taxon>
        <taxon>Pseudomonadota</taxon>
        <taxon>Gammaproteobacteria</taxon>
        <taxon>Cellvibrionales</taxon>
        <taxon>Cellvibrionaceae</taxon>
        <taxon>Cellvibrio</taxon>
    </lineage>
</organism>
<keyword evidence="16" id="KW-1185">Reference proteome</keyword>
<dbReference type="InterPro" id="IPR003661">
    <property type="entry name" value="HisK_dim/P_dom"/>
</dbReference>
<evidence type="ECO:0000313" key="16">
    <source>
        <dbReference type="Proteomes" id="UP000216101"/>
    </source>
</evidence>
<dbReference type="Pfam" id="PF02518">
    <property type="entry name" value="HATPase_c"/>
    <property type="match status" value="1"/>
</dbReference>
<sequence length="887" mass="98993">MNNEQIQRHQQADALLKTVQQQQGGGQLKIFLGAAPGVGKTCAMLNAAKELQQQGTAVCVGLVETHGRAETEALLQGCALLPRKTIHYQNQQLTEFDVDAALALRPNIILVDELAHTNAPGSRHKRRYQDIAELLKAGINVYTTLNVQHIESLNDVVLQITGVRVQETVPDSFIDQAHEIVFIDLPPQNLIERLQQGKVYVEEYARSALEGFFSPANLTALRELAMKIVIEHVDDSLKTRLDSRGGQQHLVINDKLLVLISNRSTHDYLIRIGRRLAEKRGMSWLVVWVDTGQVQLQQDKARLQSAMTLAQELGARTEILRGPSTWQTIIPFIREERINTVLVGSGTRKWRWRKPLYQRLINSGLGLEVSVYRDPDQHSRVNHFIQPAETFLSDLRGYLLSTLGVALASMIAVLSKNLLDPNNLVLIYVVAVIISGLRFGAAPAVFSAIFSFFSFNFFLTEPLHTLTVNNQEDISRLVFLVIIGLVCGPAASRIRRQFLLLAESNRYSESLQRLAEQFAVADDQNVLWQALTKELNNALLAETHIVQFNSDNSYDIFPARGERFSEVDMAAIEWTRKQAAPSGRFSDTLSKSSWSCFPIAKNNKTIAVMLVRLHAEKYGFTTYDMDIINAMTQQAANAWQRIHLTKDLESARVKAEIEQLRSALLSSVSHDLRSPLSAMIGAADSLRLLDQQLSSEDRSELIDTILQESRRLDRYIQNLLDMTRLGHGTLKIERDWVSASDIIGSALARLKRYSPDALVDFQVNGAPPLLYVHAALIEQALFNILENAAKFTPPGEKITIILEQQQNTCTITIDDKGPGIPEALREKIFDMFYVVSDGDHKKNNTGMGLAICKGMIAAHGGSVTAQEGAQKTGTRFLVEIPLPLNQP</sequence>
<dbReference type="GO" id="GO:0005524">
    <property type="term" value="F:ATP binding"/>
    <property type="evidence" value="ECO:0007669"/>
    <property type="project" value="UniProtKB-KW"/>
</dbReference>
<dbReference type="PROSITE" id="PS50109">
    <property type="entry name" value="HIS_KIN"/>
    <property type="match status" value="1"/>
</dbReference>
<dbReference type="EC" id="2.7.13.3" evidence="3"/>
<dbReference type="InterPro" id="IPR052023">
    <property type="entry name" value="Histidine_kinase_KdpD"/>
</dbReference>
<keyword evidence="9" id="KW-0067">ATP-binding</keyword>
<dbReference type="Pfam" id="PF00512">
    <property type="entry name" value="HisKA"/>
    <property type="match status" value="1"/>
</dbReference>
<feature type="transmembrane region" description="Helical" evidence="13">
    <location>
        <begin position="395"/>
        <end position="414"/>
    </location>
</feature>
<dbReference type="SMART" id="SM00388">
    <property type="entry name" value="HisKA"/>
    <property type="match status" value="1"/>
</dbReference>
<dbReference type="Gene3D" id="3.30.450.40">
    <property type="match status" value="1"/>
</dbReference>